<comment type="caution">
    <text evidence="4">The sequence shown here is derived from an EMBL/GenBank/DDBJ whole genome shotgun (WGS) entry which is preliminary data.</text>
</comment>
<evidence type="ECO:0000256" key="1">
    <source>
        <dbReference type="ARBA" id="ARBA00006525"/>
    </source>
</evidence>
<accession>A0ABT5B148</accession>
<dbReference type="InterPro" id="IPR057666">
    <property type="entry name" value="DrpA_SLOG"/>
</dbReference>
<gene>
    <name evidence="4" type="ORF">POL58_08785</name>
</gene>
<evidence type="ECO:0000256" key="2">
    <source>
        <dbReference type="SAM" id="MobiDB-lite"/>
    </source>
</evidence>
<sequence length="253" mass="27178">MLDREAQDEPTRRYRSPREPRLLERPGAFDPPLGEHLHRAPPQLFVAGDISLLRASLRVSIVGARAASTDGLRRATKLASQLVARGAVVVSGLAEGIDAAAHQGAIAARGRTIAVIGTPLERCYPAKHAALQELIYRDHLLVSQFAPGAKIGASNFPARNRTMAMLSHASVIVEASDSSGSLSQAAEIQRLGRPLFIMRSVVENSRLSWPAAFLKSGAQILDDVVQIVSALGDGVRTRTGGVQQLPLYEQSRE</sequence>
<dbReference type="PANTHER" id="PTHR43022:SF1">
    <property type="entry name" value="PROTEIN SMF"/>
    <property type="match status" value="1"/>
</dbReference>
<dbReference type="Gene3D" id="3.40.50.450">
    <property type="match status" value="1"/>
</dbReference>
<dbReference type="RefSeq" id="WP_271996278.1">
    <property type="nucleotide sequence ID" value="NZ_JAQNDN010000002.1"/>
</dbReference>
<feature type="compositionally biased region" description="Basic and acidic residues" evidence="2">
    <location>
        <begin position="1"/>
        <end position="24"/>
    </location>
</feature>
<keyword evidence="5" id="KW-1185">Reference proteome</keyword>
<dbReference type="Proteomes" id="UP001217838">
    <property type="component" value="Unassembled WGS sequence"/>
</dbReference>
<evidence type="ECO:0000313" key="4">
    <source>
        <dbReference type="EMBL" id="MDC0667831.1"/>
    </source>
</evidence>
<reference evidence="4 5" key="1">
    <citation type="submission" date="2022-11" db="EMBL/GenBank/DDBJ databases">
        <title>Minimal conservation of predation-associated metabolite biosynthetic gene clusters underscores biosynthetic potential of Myxococcota including descriptions for ten novel species: Archangium lansinium sp. nov., Myxococcus landrumus sp. nov., Nannocystis bai.</title>
        <authorList>
            <person name="Ahearne A."/>
            <person name="Stevens C."/>
            <person name="Dowd S."/>
        </authorList>
    </citation>
    <scope>NUCLEOTIDE SEQUENCE [LARGE SCALE GENOMIC DNA]</scope>
    <source>
        <strain evidence="4 5">NCELM</strain>
    </source>
</reference>
<dbReference type="InterPro" id="IPR003488">
    <property type="entry name" value="DprA"/>
</dbReference>
<dbReference type="SUPFAM" id="SSF102405">
    <property type="entry name" value="MCP/YpsA-like"/>
    <property type="match status" value="1"/>
</dbReference>
<dbReference type="EMBL" id="JAQNDN010000002">
    <property type="protein sequence ID" value="MDC0667831.1"/>
    <property type="molecule type" value="Genomic_DNA"/>
</dbReference>
<proteinExistence type="inferred from homology"/>
<evidence type="ECO:0000259" key="3">
    <source>
        <dbReference type="Pfam" id="PF02481"/>
    </source>
</evidence>
<dbReference type="PANTHER" id="PTHR43022">
    <property type="entry name" value="PROTEIN SMF"/>
    <property type="match status" value="1"/>
</dbReference>
<comment type="similarity">
    <text evidence="1">Belongs to the DprA/Smf family.</text>
</comment>
<organism evidence="4 5">
    <name type="scientific">Nannocystis radixulma</name>
    <dbReference type="NCBI Taxonomy" id="2995305"/>
    <lineage>
        <taxon>Bacteria</taxon>
        <taxon>Pseudomonadati</taxon>
        <taxon>Myxococcota</taxon>
        <taxon>Polyangia</taxon>
        <taxon>Nannocystales</taxon>
        <taxon>Nannocystaceae</taxon>
        <taxon>Nannocystis</taxon>
    </lineage>
</organism>
<dbReference type="Pfam" id="PF02481">
    <property type="entry name" value="DNA_processg_A"/>
    <property type="match status" value="1"/>
</dbReference>
<protein>
    <submittedName>
        <fullName evidence="4">DNA-processing protein DprA</fullName>
    </submittedName>
</protein>
<feature type="domain" description="Smf/DprA SLOG" evidence="3">
    <location>
        <begin position="32"/>
        <end position="231"/>
    </location>
</feature>
<name>A0ABT5B148_9BACT</name>
<feature type="region of interest" description="Disordered" evidence="2">
    <location>
        <begin position="1"/>
        <end position="33"/>
    </location>
</feature>
<evidence type="ECO:0000313" key="5">
    <source>
        <dbReference type="Proteomes" id="UP001217838"/>
    </source>
</evidence>